<sequence>MSKLAITYYYSMMSGRVQNIEIHSSGKKAVAYLEKTAPQYFELPPVKKSELRLKGEGSCRIGFPFRYMLARFLSEEERAAYTKYGDKVWIDHEKQELIAPPKEENEWN</sequence>
<proteinExistence type="predicted"/>
<organism evidence="1 2">
    <name type="scientific">Listeria monocytogenes</name>
    <dbReference type="NCBI Taxonomy" id="1639"/>
    <lineage>
        <taxon>Bacteria</taxon>
        <taxon>Bacillati</taxon>
        <taxon>Bacillota</taxon>
        <taxon>Bacilli</taxon>
        <taxon>Bacillales</taxon>
        <taxon>Listeriaceae</taxon>
        <taxon>Listeria</taxon>
    </lineage>
</organism>
<name>A0A9P1WV01_LISMN</name>
<dbReference type="RefSeq" id="WP_119877293.1">
    <property type="nucleotide sequence ID" value="NZ_PVUW01000011.1"/>
</dbReference>
<comment type="caution">
    <text evidence="1">The sequence shown here is derived from an EMBL/GenBank/DDBJ whole genome shotgun (WGS) entry which is preliminary data.</text>
</comment>
<dbReference type="Proteomes" id="UP000365297">
    <property type="component" value="Unassembled WGS sequence"/>
</dbReference>
<dbReference type="EMBL" id="AAAIXK010000003">
    <property type="protein sequence ID" value="EAC5550243.1"/>
    <property type="molecule type" value="Genomic_DNA"/>
</dbReference>
<evidence type="ECO:0000313" key="2">
    <source>
        <dbReference type="Proteomes" id="UP000365297"/>
    </source>
</evidence>
<reference evidence="1 2" key="1">
    <citation type="submission" date="2018-06" db="EMBL/GenBank/DDBJ databases">
        <authorList>
            <consortium name="GenomeTrakr: Next Generation Sequencing Network for Food Pathogen Tracability"/>
        </authorList>
    </citation>
    <scope>NUCLEOTIDE SEQUENCE [LARGE SCALE GENOMIC DNA]</scope>
    <source>
        <strain evidence="1 2">FDA00007096</strain>
    </source>
</reference>
<dbReference type="AlphaFoldDB" id="A0A9P1WV01"/>
<evidence type="ECO:0000313" key="1">
    <source>
        <dbReference type="EMBL" id="EAC5550243.1"/>
    </source>
</evidence>
<protein>
    <submittedName>
        <fullName evidence="1">Uncharacterized protein</fullName>
    </submittedName>
</protein>
<accession>A0A9P1WV01</accession>
<gene>
    <name evidence="1" type="ORF">ARY78_07370</name>
</gene>